<evidence type="ECO:0000313" key="2">
    <source>
        <dbReference type="Proteomes" id="UP001152484"/>
    </source>
</evidence>
<dbReference type="Proteomes" id="UP001152484">
    <property type="component" value="Unassembled WGS sequence"/>
</dbReference>
<name>A0A9P0ZDI3_CUSEU</name>
<dbReference type="AlphaFoldDB" id="A0A9P0ZDI3"/>
<reference evidence="1" key="1">
    <citation type="submission" date="2022-07" db="EMBL/GenBank/DDBJ databases">
        <authorList>
            <person name="Macas J."/>
            <person name="Novak P."/>
            <person name="Neumann P."/>
        </authorList>
    </citation>
    <scope>NUCLEOTIDE SEQUENCE</scope>
</reference>
<protein>
    <submittedName>
        <fullName evidence="1">Uncharacterized protein</fullName>
    </submittedName>
</protein>
<evidence type="ECO:0000313" key="1">
    <source>
        <dbReference type="EMBL" id="CAH9096655.1"/>
    </source>
</evidence>
<gene>
    <name evidence="1" type="ORF">CEURO_LOCUS13491</name>
</gene>
<proteinExistence type="predicted"/>
<dbReference type="EMBL" id="CAMAPE010000035">
    <property type="protein sequence ID" value="CAH9096655.1"/>
    <property type="molecule type" value="Genomic_DNA"/>
</dbReference>
<keyword evidence="2" id="KW-1185">Reference proteome</keyword>
<organism evidence="1 2">
    <name type="scientific">Cuscuta europaea</name>
    <name type="common">European dodder</name>
    <dbReference type="NCBI Taxonomy" id="41803"/>
    <lineage>
        <taxon>Eukaryota</taxon>
        <taxon>Viridiplantae</taxon>
        <taxon>Streptophyta</taxon>
        <taxon>Embryophyta</taxon>
        <taxon>Tracheophyta</taxon>
        <taxon>Spermatophyta</taxon>
        <taxon>Magnoliopsida</taxon>
        <taxon>eudicotyledons</taxon>
        <taxon>Gunneridae</taxon>
        <taxon>Pentapetalae</taxon>
        <taxon>asterids</taxon>
        <taxon>lamiids</taxon>
        <taxon>Solanales</taxon>
        <taxon>Convolvulaceae</taxon>
        <taxon>Cuscuteae</taxon>
        <taxon>Cuscuta</taxon>
        <taxon>Cuscuta subgen. Cuscuta</taxon>
    </lineage>
</organism>
<comment type="caution">
    <text evidence="1">The sequence shown here is derived from an EMBL/GenBank/DDBJ whole genome shotgun (WGS) entry which is preliminary data.</text>
</comment>
<sequence>MKAENLFEEDPSEANRESWSHKQALLLQKYSLERKLWKQKAHITNSKYYHSFVKIRRRKQQINNIVDSQSKSCSSLPDICKVFNFILISMELVKKSELGICWKIYPIVSLS</sequence>
<accession>A0A9P0ZDI3</accession>
<dbReference type="OrthoDB" id="1742302at2759"/>